<dbReference type="PANTHER" id="PTHR33401">
    <property type="entry name" value="LIGHT-HARVESTING COMPLEX-LIKE PROTEIN OHP2, CHLOROPLASTIC"/>
    <property type="match status" value="1"/>
</dbReference>
<comment type="caution">
    <text evidence="2">The sequence shown here is derived from an EMBL/GenBank/DDBJ whole genome shotgun (WGS) entry which is preliminary data.</text>
</comment>
<dbReference type="OMA" id="RKVKWND"/>
<dbReference type="PANTHER" id="PTHR33401:SF2">
    <property type="entry name" value="OS03G0138400 PROTEIN"/>
    <property type="match status" value="1"/>
</dbReference>
<keyword evidence="3" id="KW-1185">Reference proteome</keyword>
<evidence type="ECO:0000256" key="1">
    <source>
        <dbReference type="SAM" id="MobiDB-lite"/>
    </source>
</evidence>
<accession>A0A2R6PW23</accession>
<reference evidence="2 3" key="1">
    <citation type="submission" date="2017-07" db="EMBL/GenBank/DDBJ databases">
        <title>An improved, manually edited Actinidia chinensis var. chinensis (kiwifruit) genome highlights the challenges associated with draft genomes and gene prediction in plants.</title>
        <authorList>
            <person name="Pilkington S."/>
            <person name="Crowhurst R."/>
            <person name="Hilario E."/>
            <person name="Nardozza S."/>
            <person name="Fraser L."/>
            <person name="Peng Y."/>
            <person name="Gunaseelan K."/>
            <person name="Simpson R."/>
            <person name="Tahir J."/>
            <person name="Deroles S."/>
            <person name="Templeton K."/>
            <person name="Luo Z."/>
            <person name="Davy M."/>
            <person name="Cheng C."/>
            <person name="Mcneilage M."/>
            <person name="Scaglione D."/>
            <person name="Liu Y."/>
            <person name="Zhang Q."/>
            <person name="Datson P."/>
            <person name="De Silva N."/>
            <person name="Gardiner S."/>
            <person name="Bassett H."/>
            <person name="Chagne D."/>
            <person name="Mccallum J."/>
            <person name="Dzierzon H."/>
            <person name="Deng C."/>
            <person name="Wang Y.-Y."/>
            <person name="Barron N."/>
            <person name="Manako K."/>
            <person name="Bowen J."/>
            <person name="Foster T."/>
            <person name="Erridge Z."/>
            <person name="Tiffin H."/>
            <person name="Waite C."/>
            <person name="Davies K."/>
            <person name="Grierson E."/>
            <person name="Laing W."/>
            <person name="Kirk R."/>
            <person name="Chen X."/>
            <person name="Wood M."/>
            <person name="Montefiori M."/>
            <person name="Brummell D."/>
            <person name="Schwinn K."/>
            <person name="Catanach A."/>
            <person name="Fullerton C."/>
            <person name="Li D."/>
            <person name="Meiyalaghan S."/>
            <person name="Nieuwenhuizen N."/>
            <person name="Read N."/>
            <person name="Prakash R."/>
            <person name="Hunter D."/>
            <person name="Zhang H."/>
            <person name="Mckenzie M."/>
            <person name="Knabel M."/>
            <person name="Harris A."/>
            <person name="Allan A."/>
            <person name="Chen A."/>
            <person name="Janssen B."/>
            <person name="Plunkett B."/>
            <person name="Dwamena C."/>
            <person name="Voogd C."/>
            <person name="Leif D."/>
            <person name="Lafferty D."/>
            <person name="Souleyre E."/>
            <person name="Varkonyi-Gasic E."/>
            <person name="Gambi F."/>
            <person name="Hanley J."/>
            <person name="Yao J.-L."/>
            <person name="Cheung J."/>
            <person name="David K."/>
            <person name="Warren B."/>
            <person name="Marsh K."/>
            <person name="Snowden K."/>
            <person name="Lin-Wang K."/>
            <person name="Brian L."/>
            <person name="Martinez-Sanchez M."/>
            <person name="Wang M."/>
            <person name="Ileperuma N."/>
            <person name="Macnee N."/>
            <person name="Campin R."/>
            <person name="Mcatee P."/>
            <person name="Drummond R."/>
            <person name="Espley R."/>
            <person name="Ireland H."/>
            <person name="Wu R."/>
            <person name="Atkinson R."/>
            <person name="Karunairetnam S."/>
            <person name="Bulley S."/>
            <person name="Chunkath S."/>
            <person name="Hanley Z."/>
            <person name="Storey R."/>
            <person name="Thrimawithana A."/>
            <person name="Thomson S."/>
            <person name="David C."/>
            <person name="Testolin R."/>
        </authorList>
    </citation>
    <scope>NUCLEOTIDE SEQUENCE [LARGE SCALE GENOMIC DNA]</scope>
    <source>
        <strain evidence="3">cv. Red5</strain>
        <tissue evidence="2">Young leaf</tissue>
    </source>
</reference>
<dbReference type="EMBL" id="NKQK01000022">
    <property type="protein sequence ID" value="PSR97981.1"/>
    <property type="molecule type" value="Genomic_DNA"/>
</dbReference>
<organism evidence="2 3">
    <name type="scientific">Actinidia chinensis var. chinensis</name>
    <name type="common">Chinese soft-hair kiwi</name>
    <dbReference type="NCBI Taxonomy" id="1590841"/>
    <lineage>
        <taxon>Eukaryota</taxon>
        <taxon>Viridiplantae</taxon>
        <taxon>Streptophyta</taxon>
        <taxon>Embryophyta</taxon>
        <taxon>Tracheophyta</taxon>
        <taxon>Spermatophyta</taxon>
        <taxon>Magnoliopsida</taxon>
        <taxon>eudicotyledons</taxon>
        <taxon>Gunneridae</taxon>
        <taxon>Pentapetalae</taxon>
        <taxon>asterids</taxon>
        <taxon>Ericales</taxon>
        <taxon>Actinidiaceae</taxon>
        <taxon>Actinidia</taxon>
    </lineage>
</organism>
<dbReference type="InParanoid" id="A0A2R6PW23"/>
<dbReference type="Gramene" id="PSR97981">
    <property type="protein sequence ID" value="PSR97981"/>
    <property type="gene ID" value="CEY00_Acc02094"/>
</dbReference>
<proteinExistence type="predicted"/>
<dbReference type="Proteomes" id="UP000241394">
    <property type="component" value="Chromosome LG22"/>
</dbReference>
<feature type="compositionally biased region" description="Basic residues" evidence="1">
    <location>
        <begin position="50"/>
        <end position="59"/>
    </location>
</feature>
<dbReference type="AlphaFoldDB" id="A0A2R6PW23"/>
<reference evidence="3" key="2">
    <citation type="journal article" date="2018" name="BMC Genomics">
        <title>A manually annotated Actinidia chinensis var. chinensis (kiwifruit) genome highlights the challenges associated with draft genomes and gene prediction in plants.</title>
        <authorList>
            <person name="Pilkington S.M."/>
            <person name="Crowhurst R."/>
            <person name="Hilario E."/>
            <person name="Nardozza S."/>
            <person name="Fraser L."/>
            <person name="Peng Y."/>
            <person name="Gunaseelan K."/>
            <person name="Simpson R."/>
            <person name="Tahir J."/>
            <person name="Deroles S.C."/>
            <person name="Templeton K."/>
            <person name="Luo Z."/>
            <person name="Davy M."/>
            <person name="Cheng C."/>
            <person name="McNeilage M."/>
            <person name="Scaglione D."/>
            <person name="Liu Y."/>
            <person name="Zhang Q."/>
            <person name="Datson P."/>
            <person name="De Silva N."/>
            <person name="Gardiner S.E."/>
            <person name="Bassett H."/>
            <person name="Chagne D."/>
            <person name="McCallum J."/>
            <person name="Dzierzon H."/>
            <person name="Deng C."/>
            <person name="Wang Y.Y."/>
            <person name="Barron L."/>
            <person name="Manako K."/>
            <person name="Bowen J."/>
            <person name="Foster T.M."/>
            <person name="Erridge Z.A."/>
            <person name="Tiffin H."/>
            <person name="Waite C.N."/>
            <person name="Davies K.M."/>
            <person name="Grierson E.P."/>
            <person name="Laing W.A."/>
            <person name="Kirk R."/>
            <person name="Chen X."/>
            <person name="Wood M."/>
            <person name="Montefiori M."/>
            <person name="Brummell D.A."/>
            <person name="Schwinn K.E."/>
            <person name="Catanach A."/>
            <person name="Fullerton C."/>
            <person name="Li D."/>
            <person name="Meiyalaghan S."/>
            <person name="Nieuwenhuizen N."/>
            <person name="Read N."/>
            <person name="Prakash R."/>
            <person name="Hunter D."/>
            <person name="Zhang H."/>
            <person name="McKenzie M."/>
            <person name="Knabel M."/>
            <person name="Harris A."/>
            <person name="Allan A.C."/>
            <person name="Gleave A."/>
            <person name="Chen A."/>
            <person name="Janssen B.J."/>
            <person name="Plunkett B."/>
            <person name="Ampomah-Dwamena C."/>
            <person name="Voogd C."/>
            <person name="Leif D."/>
            <person name="Lafferty D."/>
            <person name="Souleyre E.J.F."/>
            <person name="Varkonyi-Gasic E."/>
            <person name="Gambi F."/>
            <person name="Hanley J."/>
            <person name="Yao J.L."/>
            <person name="Cheung J."/>
            <person name="David K.M."/>
            <person name="Warren B."/>
            <person name="Marsh K."/>
            <person name="Snowden K.C."/>
            <person name="Lin-Wang K."/>
            <person name="Brian L."/>
            <person name="Martinez-Sanchez M."/>
            <person name="Wang M."/>
            <person name="Ileperuma N."/>
            <person name="Macnee N."/>
            <person name="Campin R."/>
            <person name="McAtee P."/>
            <person name="Drummond R.S.M."/>
            <person name="Espley R.V."/>
            <person name="Ireland H.S."/>
            <person name="Wu R."/>
            <person name="Atkinson R.G."/>
            <person name="Karunairetnam S."/>
            <person name="Bulley S."/>
            <person name="Chunkath S."/>
            <person name="Hanley Z."/>
            <person name="Storey R."/>
            <person name="Thrimawithana A.H."/>
            <person name="Thomson S."/>
            <person name="David C."/>
            <person name="Testolin R."/>
            <person name="Huang H."/>
            <person name="Hellens R.P."/>
            <person name="Schaffer R.J."/>
        </authorList>
    </citation>
    <scope>NUCLEOTIDE SEQUENCE [LARGE SCALE GENOMIC DNA]</scope>
    <source>
        <strain evidence="3">cv. Red5</strain>
    </source>
</reference>
<protein>
    <submittedName>
        <fullName evidence="2">GTPase</fullName>
    </submittedName>
</protein>
<name>A0A2R6PW23_ACTCC</name>
<evidence type="ECO:0000313" key="3">
    <source>
        <dbReference type="Proteomes" id="UP000241394"/>
    </source>
</evidence>
<dbReference type="STRING" id="1590841.A0A2R6PW23"/>
<dbReference type="OrthoDB" id="773814at2759"/>
<gene>
    <name evidence="2" type="ORF">CEY00_Acc02094</name>
</gene>
<evidence type="ECO:0000313" key="2">
    <source>
        <dbReference type="EMBL" id="PSR97981.1"/>
    </source>
</evidence>
<sequence length="99" mass="10874">MDKKGKDFSNVKNSSISKPLVSGDPEKIESNGEVQEDNETVSLLPSRRGGLSKKAGRPRLKVQWNDKDGNKLAEIVEFQPSDASDSDEEDSDSCMCVIM</sequence>
<feature type="region of interest" description="Disordered" evidence="1">
    <location>
        <begin position="1"/>
        <end position="59"/>
    </location>
</feature>
<dbReference type="FunCoup" id="A0A2R6PW23">
    <property type="interactions" value="1500"/>
</dbReference>